<feature type="disulfide bond" evidence="3">
    <location>
        <begin position="127"/>
        <end position="141"/>
    </location>
</feature>
<evidence type="ECO:0000256" key="1">
    <source>
        <dbReference type="ARBA" id="ARBA00022669"/>
    </source>
</evidence>
<feature type="region of interest" description="Disordered" evidence="4">
    <location>
        <begin position="84"/>
        <end position="111"/>
    </location>
</feature>
<protein>
    <recommendedName>
        <fullName evidence="5">Chitin-binding type-1 domain-containing protein</fullName>
    </recommendedName>
</protein>
<feature type="disulfide bond" evidence="3">
    <location>
        <begin position="177"/>
        <end position="189"/>
    </location>
</feature>
<evidence type="ECO:0000256" key="4">
    <source>
        <dbReference type="SAM" id="MobiDB-lite"/>
    </source>
</evidence>
<evidence type="ECO:0000256" key="2">
    <source>
        <dbReference type="ARBA" id="ARBA00023157"/>
    </source>
</evidence>
<keyword evidence="2 3" id="KW-1015">Disulfide bond</keyword>
<sequence length="267" mass="29092">MVNANLNAQIEEDDDDENVSFRCGEAYGICANNGCCSKFGYCGTTDEHCNIENKCQKSYGICYDKDKDGKKITVGVVKETKTATTTSTTEKTKSNKTTSTKTKNNSSPTSENYKCGKGYGHCGRGYCCSKYGWCGLTEDFCEPNSCQPDYGVCWYKQRSKTSITSVSGRCGYHYGSCPDGLCCSKYGWCGSTDAYCDADKCQVDYGSCKNFSNKFDDTVIRDDGRCGKGVGRCGHGTCCSKYGWCGNTAAYCKVDSGCQKSYGECSK</sequence>
<feature type="disulfide bond" evidence="3">
    <location>
        <begin position="233"/>
        <end position="245"/>
    </location>
</feature>
<evidence type="ECO:0000313" key="7">
    <source>
        <dbReference type="Proteomes" id="UP000193920"/>
    </source>
</evidence>
<accession>A0A1Y2ECS7</accession>
<keyword evidence="1 3" id="KW-0147">Chitin-binding</keyword>
<comment type="caution">
    <text evidence="6">The sequence shown here is derived from an EMBL/GenBank/DDBJ whole genome shotgun (WGS) entry which is preliminary data.</text>
</comment>
<dbReference type="SUPFAM" id="SSF57016">
    <property type="entry name" value="Plant lectins/antimicrobial peptides"/>
    <property type="match status" value="4"/>
</dbReference>
<evidence type="ECO:0000259" key="5">
    <source>
        <dbReference type="PROSITE" id="PS50941"/>
    </source>
</evidence>
<reference evidence="6 7" key="1">
    <citation type="submission" date="2016-08" db="EMBL/GenBank/DDBJ databases">
        <title>A Parts List for Fungal Cellulosomes Revealed by Comparative Genomics.</title>
        <authorList>
            <consortium name="DOE Joint Genome Institute"/>
            <person name="Haitjema C.H."/>
            <person name="Gilmore S.P."/>
            <person name="Henske J.K."/>
            <person name="Solomon K.V."/>
            <person name="De Groot R."/>
            <person name="Kuo A."/>
            <person name="Mondo S.J."/>
            <person name="Salamov A.A."/>
            <person name="Labutti K."/>
            <person name="Zhao Z."/>
            <person name="Chiniquy J."/>
            <person name="Barry K."/>
            <person name="Brewer H.M."/>
            <person name="Purvine S.O."/>
            <person name="Wright A.T."/>
            <person name="Boxma B."/>
            <person name="Van Alen T."/>
            <person name="Hackstein J.H."/>
            <person name="Baker S.E."/>
            <person name="Grigoriev I.V."/>
            <person name="O'Malley M.A."/>
        </authorList>
    </citation>
    <scope>NUCLEOTIDE SEQUENCE [LARGE SCALE GENOMIC DNA]</scope>
    <source>
        <strain evidence="6 7">G1</strain>
    </source>
</reference>
<dbReference type="AlphaFoldDB" id="A0A1Y2ECS7"/>
<feature type="domain" description="Chitin-binding type-1" evidence="5">
    <location>
        <begin position="112"/>
        <end position="155"/>
    </location>
</feature>
<keyword evidence="7" id="KW-1185">Reference proteome</keyword>
<feature type="disulfide bond" evidence="3">
    <location>
        <begin position="238"/>
        <end position="252"/>
    </location>
</feature>
<dbReference type="SMART" id="SM00270">
    <property type="entry name" value="ChtBD1"/>
    <property type="match status" value="4"/>
</dbReference>
<gene>
    <name evidence="6" type="ORF">LY90DRAFT_211279</name>
</gene>
<dbReference type="GO" id="GO:0008061">
    <property type="term" value="F:chitin binding"/>
    <property type="evidence" value="ECO:0007669"/>
    <property type="project" value="UniProtKB-UniRule"/>
</dbReference>
<dbReference type="Pfam" id="PF00187">
    <property type="entry name" value="Chitin_bind_1"/>
    <property type="match status" value="4"/>
</dbReference>
<dbReference type="PROSITE" id="PS50941">
    <property type="entry name" value="CHIT_BIND_I_2"/>
    <property type="match status" value="4"/>
</dbReference>
<dbReference type="PROSITE" id="PS00026">
    <property type="entry name" value="CHIT_BIND_I_1"/>
    <property type="match status" value="2"/>
</dbReference>
<feature type="domain" description="Chitin-binding type-1" evidence="5">
    <location>
        <begin position="223"/>
        <end position="267"/>
    </location>
</feature>
<dbReference type="Proteomes" id="UP000193920">
    <property type="component" value="Unassembled WGS sequence"/>
</dbReference>
<name>A0A1Y2ECS7_9FUNG</name>
<dbReference type="PRINTS" id="PR00451">
    <property type="entry name" value="CHITINBINDNG"/>
</dbReference>
<dbReference type="OrthoDB" id="2108026at2759"/>
<dbReference type="InterPro" id="IPR036861">
    <property type="entry name" value="Endochitinase-like_sf"/>
</dbReference>
<dbReference type="PANTHER" id="PTHR47849">
    <property type="entry name" value="CHITIN-BINDING LECTIN 1"/>
    <property type="match status" value="1"/>
</dbReference>
<dbReference type="EMBL" id="MCOG01000045">
    <property type="protein sequence ID" value="ORY69217.1"/>
    <property type="molecule type" value="Genomic_DNA"/>
</dbReference>
<feature type="disulfide bond" evidence="3">
    <location>
        <begin position="30"/>
        <end position="42"/>
    </location>
</feature>
<dbReference type="InterPro" id="IPR018371">
    <property type="entry name" value="Chitin-binding_1_CS"/>
</dbReference>
<dbReference type="STRING" id="1754190.A0A1Y2ECS7"/>
<proteinExistence type="predicted"/>
<feature type="disulfide bond" evidence="3">
    <location>
        <begin position="35"/>
        <end position="49"/>
    </location>
</feature>
<feature type="disulfide bond" evidence="3">
    <location>
        <begin position="122"/>
        <end position="134"/>
    </location>
</feature>
<comment type="caution">
    <text evidence="3">Lacks conserved residue(s) required for the propagation of feature annotation.</text>
</comment>
<feature type="domain" description="Chitin-binding type-1" evidence="5">
    <location>
        <begin position="20"/>
        <end position="64"/>
    </location>
</feature>
<feature type="disulfide bond" evidence="3">
    <location>
        <begin position="182"/>
        <end position="196"/>
    </location>
</feature>
<evidence type="ECO:0000313" key="6">
    <source>
        <dbReference type="EMBL" id="ORY69217.1"/>
    </source>
</evidence>
<organism evidence="6 7">
    <name type="scientific">Neocallimastix californiae</name>
    <dbReference type="NCBI Taxonomy" id="1754190"/>
    <lineage>
        <taxon>Eukaryota</taxon>
        <taxon>Fungi</taxon>
        <taxon>Fungi incertae sedis</taxon>
        <taxon>Chytridiomycota</taxon>
        <taxon>Chytridiomycota incertae sedis</taxon>
        <taxon>Neocallimastigomycetes</taxon>
        <taxon>Neocallimastigales</taxon>
        <taxon>Neocallimastigaceae</taxon>
        <taxon>Neocallimastix</taxon>
    </lineage>
</organism>
<dbReference type="Gene3D" id="3.30.60.10">
    <property type="entry name" value="Endochitinase-like"/>
    <property type="match status" value="4"/>
</dbReference>
<feature type="domain" description="Chitin-binding type-1" evidence="5">
    <location>
        <begin position="167"/>
        <end position="210"/>
    </location>
</feature>
<evidence type="ECO:0000256" key="3">
    <source>
        <dbReference type="PROSITE-ProRule" id="PRU00261"/>
    </source>
</evidence>
<dbReference type="InterPro" id="IPR001002">
    <property type="entry name" value="Chitin-bd_1"/>
</dbReference>
<dbReference type="CDD" id="cd00035">
    <property type="entry name" value="ChtBD1"/>
    <property type="match status" value="1"/>
</dbReference>